<dbReference type="InterPro" id="IPR008422">
    <property type="entry name" value="KN_HD"/>
</dbReference>
<dbReference type="CDD" id="cd00086">
    <property type="entry name" value="homeodomain"/>
    <property type="match status" value="1"/>
</dbReference>
<comment type="subcellular location">
    <subcellularLocation>
        <location evidence="1 8">Nucleus</location>
    </subcellularLocation>
</comment>
<dbReference type="SUPFAM" id="SSF46689">
    <property type="entry name" value="Homeodomain-like"/>
    <property type="match status" value="1"/>
</dbReference>
<evidence type="ECO:0000313" key="12">
    <source>
        <dbReference type="EMBL" id="MED6108783.1"/>
    </source>
</evidence>
<dbReference type="InterPro" id="IPR009057">
    <property type="entry name" value="Homeodomain-like_sf"/>
</dbReference>
<gene>
    <name evidence="12" type="ORF">PIB30_027474</name>
</gene>
<keyword evidence="4 8" id="KW-0238">DNA-binding</keyword>
<comment type="similarity">
    <text evidence="2">Belongs to the TALE/BELL homeobox family.</text>
</comment>
<feature type="compositionally biased region" description="Low complexity" evidence="10">
    <location>
        <begin position="427"/>
        <end position="436"/>
    </location>
</feature>
<dbReference type="InterPro" id="IPR001356">
    <property type="entry name" value="HD"/>
</dbReference>
<evidence type="ECO:0000256" key="1">
    <source>
        <dbReference type="ARBA" id="ARBA00004123"/>
    </source>
</evidence>
<evidence type="ECO:0000256" key="4">
    <source>
        <dbReference type="ARBA" id="ARBA00023125"/>
    </source>
</evidence>
<dbReference type="Pfam" id="PF05920">
    <property type="entry name" value="Homeobox_KN"/>
    <property type="match status" value="1"/>
</dbReference>
<feature type="region of interest" description="Disordered" evidence="10">
    <location>
        <begin position="200"/>
        <end position="228"/>
    </location>
</feature>
<name>A0ABU6QAB1_9FABA</name>
<dbReference type="PANTHER" id="PTHR11850">
    <property type="entry name" value="HOMEOBOX PROTEIN TRANSCRIPTION FACTORS"/>
    <property type="match status" value="1"/>
</dbReference>
<dbReference type="PROSITE" id="PS50071">
    <property type="entry name" value="HOMEOBOX_2"/>
    <property type="match status" value="1"/>
</dbReference>
<evidence type="ECO:0000256" key="10">
    <source>
        <dbReference type="SAM" id="MobiDB-lite"/>
    </source>
</evidence>
<keyword evidence="3" id="KW-0805">Transcription regulation</keyword>
<feature type="compositionally biased region" description="Polar residues" evidence="10">
    <location>
        <begin position="446"/>
        <end position="463"/>
    </location>
</feature>
<dbReference type="SMART" id="SM00389">
    <property type="entry name" value="HOX"/>
    <property type="match status" value="1"/>
</dbReference>
<evidence type="ECO:0000256" key="3">
    <source>
        <dbReference type="ARBA" id="ARBA00023015"/>
    </source>
</evidence>
<feature type="compositionally biased region" description="Low complexity" evidence="10">
    <location>
        <begin position="491"/>
        <end position="502"/>
    </location>
</feature>
<evidence type="ECO:0000256" key="6">
    <source>
        <dbReference type="ARBA" id="ARBA00023163"/>
    </source>
</evidence>
<evidence type="ECO:0000256" key="7">
    <source>
        <dbReference type="ARBA" id="ARBA00023242"/>
    </source>
</evidence>
<evidence type="ECO:0000256" key="5">
    <source>
        <dbReference type="ARBA" id="ARBA00023155"/>
    </source>
</evidence>
<accession>A0ABU6QAB1</accession>
<evidence type="ECO:0000256" key="9">
    <source>
        <dbReference type="SAM" id="Coils"/>
    </source>
</evidence>
<keyword evidence="7 8" id="KW-0539">Nucleus</keyword>
<feature type="region of interest" description="Disordered" evidence="10">
    <location>
        <begin position="425"/>
        <end position="537"/>
    </location>
</feature>
<evidence type="ECO:0000256" key="8">
    <source>
        <dbReference type="PROSITE-ProRule" id="PRU00108"/>
    </source>
</evidence>
<feature type="domain" description="Homeobox" evidence="11">
    <location>
        <begin position="348"/>
        <end position="411"/>
    </location>
</feature>
<dbReference type="SMART" id="SM00574">
    <property type="entry name" value="POX"/>
    <property type="match status" value="1"/>
</dbReference>
<organism evidence="12 13">
    <name type="scientific">Stylosanthes scabra</name>
    <dbReference type="NCBI Taxonomy" id="79078"/>
    <lineage>
        <taxon>Eukaryota</taxon>
        <taxon>Viridiplantae</taxon>
        <taxon>Streptophyta</taxon>
        <taxon>Embryophyta</taxon>
        <taxon>Tracheophyta</taxon>
        <taxon>Spermatophyta</taxon>
        <taxon>Magnoliopsida</taxon>
        <taxon>eudicotyledons</taxon>
        <taxon>Gunneridae</taxon>
        <taxon>Pentapetalae</taxon>
        <taxon>rosids</taxon>
        <taxon>fabids</taxon>
        <taxon>Fabales</taxon>
        <taxon>Fabaceae</taxon>
        <taxon>Papilionoideae</taxon>
        <taxon>50 kb inversion clade</taxon>
        <taxon>dalbergioids sensu lato</taxon>
        <taxon>Dalbergieae</taxon>
        <taxon>Pterocarpus clade</taxon>
        <taxon>Stylosanthes</taxon>
    </lineage>
</organism>
<keyword evidence="9" id="KW-0175">Coiled coil</keyword>
<dbReference type="Pfam" id="PF07526">
    <property type="entry name" value="POX"/>
    <property type="match status" value="1"/>
</dbReference>
<evidence type="ECO:0000259" key="11">
    <source>
        <dbReference type="PROSITE" id="PS50071"/>
    </source>
</evidence>
<comment type="caution">
    <text evidence="12">The sequence shown here is derived from an EMBL/GenBank/DDBJ whole genome shotgun (WGS) entry which is preliminary data.</text>
</comment>
<reference evidence="12 13" key="1">
    <citation type="journal article" date="2023" name="Plants (Basel)">
        <title>Bridging the Gap: Combining Genomics and Transcriptomics Approaches to Understand Stylosanthes scabra, an Orphan Legume from the Brazilian Caatinga.</title>
        <authorList>
            <person name="Ferreira-Neto J.R.C."/>
            <person name="da Silva M.D."/>
            <person name="Binneck E."/>
            <person name="de Melo N.F."/>
            <person name="da Silva R.H."/>
            <person name="de Melo A.L.T.M."/>
            <person name="Pandolfi V."/>
            <person name="Bustamante F.O."/>
            <person name="Brasileiro-Vidal A.C."/>
            <person name="Benko-Iseppon A.M."/>
        </authorList>
    </citation>
    <scope>NUCLEOTIDE SEQUENCE [LARGE SCALE GENOMIC DNA]</scope>
    <source>
        <tissue evidence="12">Leaves</tissue>
    </source>
</reference>
<dbReference type="EMBL" id="JASCZI010000106">
    <property type="protein sequence ID" value="MED6108783.1"/>
    <property type="molecule type" value="Genomic_DNA"/>
</dbReference>
<sequence>MATYFHGNSEIQGGGVDGGLQTLVLMNPGYIQYSDTPPPPHGGNLMLLNSLTAAGNASLNPHAPLSQQFLGVPLAAEQSMQGHHDVSVALHGYAPRGHYNLWNTIDASTAARDATRATQGLSLSLPAMSGEDVRVSGGSPSSVSGVTNGVSGIQSVLLNSKYLRATQELLEEVVNVNNNINNNVNNNNNNMKKKSFEKGKVGVGESSNGGNSGGDGSVGEGSEKRCAELSATERQEIQMKKAKLITMLDEVEQRYRQYHNQMQIVISSFEQAAGIGSARTYTSLALQTISKQFRCLKDAITAQIKAANKSLGEEDYFGGAKIEGSRLKYVDHHLRQQRAIQQLGMIHHNAWRPQRGLPERSVSVLRAWLFEHFLHPYPKDSDKHMLAKQTGLTRSQVSNWFINARVRLWKPMVEEMYLEEMKDHELNNSNNNNNASEDNKSSKSNGDPNNAKNSPPRDNNNSESETKKIFNLKQDNSVSISPTPIGEKANSSSGFSFMGSSSELLDGITQQGSSPKKPRNNNNEIVHHHSQNSNNDIRDNEYSFINNVGSQTNFIGGFGQYPIDEIGRFDASAAENFTRFSSGNNNNNNGVSLTLGLPHGDTFQNIQLGRRLEHMSSEQQHSNEFAAVSNNQNPHHSSAAFQSMQNSKRFAAQLLPDYVA</sequence>
<feature type="compositionally biased region" description="Polar residues" evidence="10">
    <location>
        <begin position="508"/>
        <end position="524"/>
    </location>
</feature>
<evidence type="ECO:0000256" key="2">
    <source>
        <dbReference type="ARBA" id="ARBA00006454"/>
    </source>
</evidence>
<dbReference type="InterPro" id="IPR006563">
    <property type="entry name" value="POX_dom"/>
</dbReference>
<keyword evidence="5 8" id="KW-0371">Homeobox</keyword>
<keyword evidence="13" id="KW-1185">Reference proteome</keyword>
<evidence type="ECO:0000313" key="13">
    <source>
        <dbReference type="Proteomes" id="UP001341840"/>
    </source>
</evidence>
<keyword evidence="6" id="KW-0804">Transcription</keyword>
<feature type="compositionally biased region" description="Gly residues" evidence="10">
    <location>
        <begin position="210"/>
        <end position="219"/>
    </location>
</feature>
<proteinExistence type="inferred from homology"/>
<feature type="compositionally biased region" description="Polar residues" evidence="10">
    <location>
        <begin position="473"/>
        <end position="482"/>
    </location>
</feature>
<dbReference type="InterPro" id="IPR050224">
    <property type="entry name" value="TALE_homeobox"/>
</dbReference>
<feature type="DNA-binding region" description="Homeobox" evidence="8">
    <location>
        <begin position="350"/>
        <end position="412"/>
    </location>
</feature>
<dbReference type="Proteomes" id="UP001341840">
    <property type="component" value="Unassembled WGS sequence"/>
</dbReference>
<protein>
    <recommendedName>
        <fullName evidence="11">Homeobox domain-containing protein</fullName>
    </recommendedName>
</protein>
<dbReference type="Gene3D" id="1.10.10.60">
    <property type="entry name" value="Homeodomain-like"/>
    <property type="match status" value="1"/>
</dbReference>
<feature type="coiled-coil region" evidence="9">
    <location>
        <begin position="234"/>
        <end position="261"/>
    </location>
</feature>